<sequence>MNGGFDPLSTVKEILILHLLRQHVDADLGRIRALSLHLGQAYIDRLEAFHAGLLKRIGEAKRLLGRHGVRVIQQEKNSLDFQITYVERGYEVRHCFLLATLYAECQERFLQDFWGGR</sequence>
<dbReference type="AlphaFoldDB" id="A0A1Y0IQ29"/>
<dbReference type="Pfam" id="PF26325">
    <property type="entry name" value="YhjD"/>
    <property type="match status" value="1"/>
</dbReference>
<dbReference type="OrthoDB" id="2381707at2"/>
<dbReference type="Proteomes" id="UP000195437">
    <property type="component" value="Chromosome"/>
</dbReference>
<dbReference type="KEGG" id="tum:CBW65_17390"/>
<dbReference type="InterPro" id="IPR058600">
    <property type="entry name" value="YhjD-like"/>
</dbReference>
<dbReference type="RefSeq" id="WP_087457896.1">
    <property type="nucleotide sequence ID" value="NZ_CP021434.1"/>
</dbReference>
<name>A0A1Y0IQ29_9BACL</name>
<accession>A0A1Y0IQ29</accession>
<evidence type="ECO:0000313" key="1">
    <source>
        <dbReference type="EMBL" id="ARU62537.1"/>
    </source>
</evidence>
<organism evidence="1 2">
    <name type="scientific">Tumebacillus avium</name>
    <dbReference type="NCBI Taxonomy" id="1903704"/>
    <lineage>
        <taxon>Bacteria</taxon>
        <taxon>Bacillati</taxon>
        <taxon>Bacillota</taxon>
        <taxon>Bacilli</taxon>
        <taxon>Bacillales</taxon>
        <taxon>Alicyclobacillaceae</taxon>
        <taxon>Tumebacillus</taxon>
    </lineage>
</organism>
<gene>
    <name evidence="1" type="ORF">CBW65_17390</name>
</gene>
<dbReference type="EMBL" id="CP021434">
    <property type="protein sequence ID" value="ARU62537.1"/>
    <property type="molecule type" value="Genomic_DNA"/>
</dbReference>
<keyword evidence="2" id="KW-1185">Reference proteome</keyword>
<protein>
    <submittedName>
        <fullName evidence="1">Uncharacterized protein</fullName>
    </submittedName>
</protein>
<evidence type="ECO:0000313" key="2">
    <source>
        <dbReference type="Proteomes" id="UP000195437"/>
    </source>
</evidence>
<proteinExistence type="predicted"/>
<reference evidence="2" key="1">
    <citation type="submission" date="2017-05" db="EMBL/GenBank/DDBJ databases">
        <authorList>
            <person name="Sung H."/>
        </authorList>
    </citation>
    <scope>NUCLEOTIDE SEQUENCE [LARGE SCALE GENOMIC DNA]</scope>
    <source>
        <strain evidence="2">AR23208</strain>
    </source>
</reference>